<protein>
    <submittedName>
        <fullName evidence="1">Uncharacterized protein</fullName>
    </submittedName>
</protein>
<sequence>MADIYAKTRMSSRVVRFRKSAAERYGLEEKDVHIGHLTLEGLLDAPDMTCQIDFTTAQEESNRSVAERTCSLASAMVNAGLKPGDPVIIMSNNHMDVCIPYFACHFGGYPMCAIDPSLGQNDLTRLFPYIFPKIVFCVKACEDKIKEAFKANNQEGIIVVFEDKESDLEAFVKKHNGTHVNYRPAVFDQSKTTAWLMLTSGTTGLPKVAVIPFDTLLNGVQSWWSPFPQSCDIILAMATLQWVSSLIYFISGPLKGSTRVQSSGPLTPMKIVEIVNKYRPNTTAFTPFLLGHFLNVGEKTVDLSCFKYILIAGSAMPKPLLDRFRNICDAFLYLAYGMTELLAPIFDYDDNTPFGSTGKPQAQYEFKIVDDEGKTLEGPHKTGELWVKGSAFFTGYLNNPEETKTMLTDDGWFKTGDLFYKDEQDYYYFVERKRLLIKHYGFLISPLKIEGIIKRHPSVADACVVCLPDPECQEMPIIAVQRRNGDKVEVKEIYDLIRKNMEGKQVSGGLFFVDSLPVTPSGKVHRIKVKEMALAAREAEKVLY</sequence>
<evidence type="ECO:0000313" key="1">
    <source>
        <dbReference type="EMBL" id="KAJ8732126.1"/>
    </source>
</evidence>
<organism evidence="1 2">
    <name type="scientific">Mythimna loreyi</name>
    <dbReference type="NCBI Taxonomy" id="667449"/>
    <lineage>
        <taxon>Eukaryota</taxon>
        <taxon>Metazoa</taxon>
        <taxon>Ecdysozoa</taxon>
        <taxon>Arthropoda</taxon>
        <taxon>Hexapoda</taxon>
        <taxon>Insecta</taxon>
        <taxon>Pterygota</taxon>
        <taxon>Neoptera</taxon>
        <taxon>Endopterygota</taxon>
        <taxon>Lepidoptera</taxon>
        <taxon>Glossata</taxon>
        <taxon>Ditrysia</taxon>
        <taxon>Noctuoidea</taxon>
        <taxon>Noctuidae</taxon>
        <taxon>Noctuinae</taxon>
        <taxon>Hadenini</taxon>
        <taxon>Mythimna</taxon>
    </lineage>
</organism>
<comment type="caution">
    <text evidence="1">The sequence shown here is derived from an EMBL/GenBank/DDBJ whole genome shotgun (WGS) entry which is preliminary data.</text>
</comment>
<dbReference type="EMBL" id="CM056782">
    <property type="protein sequence ID" value="KAJ8732126.1"/>
    <property type="molecule type" value="Genomic_DNA"/>
</dbReference>
<gene>
    <name evidence="1" type="ORF">PYW08_014856</name>
</gene>
<evidence type="ECO:0000313" key="2">
    <source>
        <dbReference type="Proteomes" id="UP001231649"/>
    </source>
</evidence>
<accession>A0ACC2R3P0</accession>
<name>A0ACC2R3P0_9NEOP</name>
<keyword evidence="2" id="KW-1185">Reference proteome</keyword>
<reference evidence="1" key="1">
    <citation type="submission" date="2023-03" db="EMBL/GenBank/DDBJ databases">
        <title>Chromosome-level genomes of two armyworms, Mythimna separata and Mythimna loreyi, provide insights into the biosynthesis and reception of sex pheromones.</title>
        <authorList>
            <person name="Zhao H."/>
        </authorList>
    </citation>
    <scope>NUCLEOTIDE SEQUENCE</scope>
    <source>
        <strain evidence="1">BeijingLab</strain>
    </source>
</reference>
<dbReference type="Proteomes" id="UP001231649">
    <property type="component" value="Chromosome 6"/>
</dbReference>
<proteinExistence type="predicted"/>